<keyword evidence="3" id="KW-1185">Reference proteome</keyword>
<dbReference type="SMART" id="SM00450">
    <property type="entry name" value="RHOD"/>
    <property type="match status" value="1"/>
</dbReference>
<gene>
    <name evidence="2" type="ORF">BGI42_04815</name>
</gene>
<accession>A0A1D7XID1</accession>
<evidence type="ECO:0000313" key="2">
    <source>
        <dbReference type="EMBL" id="AOR23082.1"/>
    </source>
</evidence>
<protein>
    <submittedName>
        <fullName evidence="2">Rhodanese-like domain-containing protein</fullName>
    </submittedName>
</protein>
<dbReference type="PROSITE" id="PS50206">
    <property type="entry name" value="RHODANESE_3"/>
    <property type="match status" value="1"/>
</dbReference>
<dbReference type="KEGG" id="ctae:BGI42_04815"/>
<dbReference type="Gene3D" id="3.40.250.10">
    <property type="entry name" value="Rhodanese-like domain"/>
    <property type="match status" value="1"/>
</dbReference>
<feature type="domain" description="Rhodanese" evidence="1">
    <location>
        <begin position="20"/>
        <end position="106"/>
    </location>
</feature>
<sequence length="106" mass="12334">MFENINKRRTTIDVSEIDDLLDKIELIDIREPFEYKMGNIRTSKNIPMNDLLDNANEYLKKSKEYYLICRSGSRTASACLELREKGFNVINVYGGMISYEGNQLNK</sequence>
<dbReference type="InterPro" id="IPR036873">
    <property type="entry name" value="Rhodanese-like_dom_sf"/>
</dbReference>
<proteinExistence type="predicted"/>
<dbReference type="OrthoDB" id="9800872at2"/>
<reference evidence="3" key="1">
    <citation type="submission" date="2016-09" db="EMBL/GenBank/DDBJ databases">
        <title>Genomics of Clostridium taeniosporum, an organism which forms endospores with ribbon-like appendages.</title>
        <authorList>
            <person name="Walker J.R."/>
        </authorList>
    </citation>
    <scope>NUCLEOTIDE SEQUENCE [LARGE SCALE GENOMIC DNA]</scope>
    <source>
        <strain evidence="3">1/k</strain>
    </source>
</reference>
<dbReference type="AlphaFoldDB" id="A0A1D7XID1"/>
<dbReference type="SUPFAM" id="SSF52821">
    <property type="entry name" value="Rhodanese/Cell cycle control phosphatase"/>
    <property type="match status" value="1"/>
</dbReference>
<name>A0A1D7XID1_9CLOT</name>
<dbReference type="Pfam" id="PF00581">
    <property type="entry name" value="Rhodanese"/>
    <property type="match status" value="1"/>
</dbReference>
<evidence type="ECO:0000313" key="3">
    <source>
        <dbReference type="Proteomes" id="UP000094652"/>
    </source>
</evidence>
<dbReference type="PANTHER" id="PTHR43031">
    <property type="entry name" value="FAD-DEPENDENT OXIDOREDUCTASE"/>
    <property type="match status" value="1"/>
</dbReference>
<dbReference type="STRING" id="394958.BGI42_04815"/>
<dbReference type="RefSeq" id="WP_069679237.1">
    <property type="nucleotide sequence ID" value="NZ_CP017253.2"/>
</dbReference>
<dbReference type="EMBL" id="CP017253">
    <property type="protein sequence ID" value="AOR23082.1"/>
    <property type="molecule type" value="Genomic_DNA"/>
</dbReference>
<dbReference type="InterPro" id="IPR001763">
    <property type="entry name" value="Rhodanese-like_dom"/>
</dbReference>
<dbReference type="CDD" id="cd00158">
    <property type="entry name" value="RHOD"/>
    <property type="match status" value="1"/>
</dbReference>
<organism evidence="2 3">
    <name type="scientific">Clostridium taeniosporum</name>
    <dbReference type="NCBI Taxonomy" id="394958"/>
    <lineage>
        <taxon>Bacteria</taxon>
        <taxon>Bacillati</taxon>
        <taxon>Bacillota</taxon>
        <taxon>Clostridia</taxon>
        <taxon>Eubacteriales</taxon>
        <taxon>Clostridiaceae</taxon>
        <taxon>Clostridium</taxon>
    </lineage>
</organism>
<dbReference type="PANTHER" id="PTHR43031:SF17">
    <property type="entry name" value="SULFURTRANSFERASE YTWF-RELATED"/>
    <property type="match status" value="1"/>
</dbReference>
<dbReference type="InterPro" id="IPR050229">
    <property type="entry name" value="GlpE_sulfurtransferase"/>
</dbReference>
<dbReference type="Proteomes" id="UP000094652">
    <property type="component" value="Chromosome"/>
</dbReference>
<evidence type="ECO:0000259" key="1">
    <source>
        <dbReference type="PROSITE" id="PS50206"/>
    </source>
</evidence>